<dbReference type="Proteomes" id="UP000183920">
    <property type="component" value="Unassembled WGS sequence"/>
</dbReference>
<dbReference type="AlphaFoldDB" id="A0A0G4PZR6"/>
<reference evidence="3" key="1">
    <citation type="submission" date="2015-06" db="EMBL/GenBank/DDBJ databases">
        <authorList>
            <person name="Urmite Genomes"/>
        </authorList>
    </citation>
    <scope>NUCLEOTIDE SEQUENCE [LARGE SCALE GENOMIC DNA]</scope>
    <source>
        <strain evidence="3">CSUR P1867</strain>
    </source>
</reference>
<dbReference type="RefSeq" id="WP_072062709.1">
    <property type="nucleotide sequence ID" value="NZ_CAXOKJ010000016.1"/>
</dbReference>
<protein>
    <recommendedName>
        <fullName evidence="4">DUF1425 domain-containing protein</fullName>
    </recommendedName>
</protein>
<feature type="signal peptide" evidence="1">
    <location>
        <begin position="1"/>
        <end position="22"/>
    </location>
</feature>
<evidence type="ECO:0000313" key="2">
    <source>
        <dbReference type="EMBL" id="CRL59167.1"/>
    </source>
</evidence>
<organism evidence="2 3">
    <name type="scientific">Proteus penneri</name>
    <dbReference type="NCBI Taxonomy" id="102862"/>
    <lineage>
        <taxon>Bacteria</taxon>
        <taxon>Pseudomonadati</taxon>
        <taxon>Pseudomonadota</taxon>
        <taxon>Gammaproteobacteria</taxon>
        <taxon>Enterobacterales</taxon>
        <taxon>Morganellaceae</taxon>
        <taxon>Proteus</taxon>
    </lineage>
</organism>
<dbReference type="Pfam" id="PF07233">
    <property type="entry name" value="DUF1425"/>
    <property type="match status" value="1"/>
</dbReference>
<dbReference type="GeneID" id="76522566"/>
<proteinExistence type="predicted"/>
<dbReference type="Gene3D" id="2.60.40.3230">
    <property type="match status" value="1"/>
</dbReference>
<evidence type="ECO:0008006" key="4">
    <source>
        <dbReference type="Google" id="ProtNLM"/>
    </source>
</evidence>
<keyword evidence="1" id="KW-0732">Signal</keyword>
<feature type="chain" id="PRO_5005195740" description="DUF1425 domain-containing protein" evidence="1">
    <location>
        <begin position="23"/>
        <end position="133"/>
    </location>
</feature>
<dbReference type="PROSITE" id="PS51257">
    <property type="entry name" value="PROKAR_LIPOPROTEIN"/>
    <property type="match status" value="1"/>
</dbReference>
<evidence type="ECO:0000313" key="3">
    <source>
        <dbReference type="Proteomes" id="UP000183920"/>
    </source>
</evidence>
<evidence type="ECO:0000256" key="1">
    <source>
        <dbReference type="SAM" id="SignalP"/>
    </source>
</evidence>
<name>A0A0G4PZR6_9GAMM</name>
<accession>A0A0G4PZR6</accession>
<gene>
    <name evidence="2" type="ORF">BN1804_00298</name>
</gene>
<dbReference type="EMBL" id="CVRY01000001">
    <property type="protein sequence ID" value="CRL59167.1"/>
    <property type="molecule type" value="Genomic_DNA"/>
</dbReference>
<sequence length="133" mass="14790" precursor="true">MIRQSKAIYSLLIAMCMTTLLSGCLSSHSDNKLYFNRQQAIIMEPSVLAVGIVAGQPALEHHTNGTRATVMLSNTQSYPVSIRYRFYWYNEQGLEVSPAGHVNDVTILGDGDTEISGDIPDKTISYVRVYLFI</sequence>
<dbReference type="CDD" id="cd09030">
    <property type="entry name" value="DUF1425"/>
    <property type="match status" value="1"/>
</dbReference>
<dbReference type="InterPro" id="IPR010824">
    <property type="entry name" value="DUF1425"/>
</dbReference>
<dbReference type="InterPro" id="IPR038483">
    <property type="entry name" value="YcfL-like_sf"/>
</dbReference>